<dbReference type="Pfam" id="PF23893">
    <property type="entry name" value="Y4YQ_C"/>
    <property type="match status" value="1"/>
</dbReference>
<dbReference type="Pfam" id="PF21934">
    <property type="entry name" value="Yop-YscD_ppl_3rd"/>
    <property type="match status" value="1"/>
</dbReference>
<evidence type="ECO:0000259" key="3">
    <source>
        <dbReference type="Pfam" id="PF23893"/>
    </source>
</evidence>
<name>A0A418T8P1_9RHOB</name>
<keyword evidence="5" id="KW-1185">Reference proteome</keyword>
<evidence type="ECO:0000313" key="5">
    <source>
        <dbReference type="Proteomes" id="UP000284202"/>
    </source>
</evidence>
<comment type="caution">
    <text evidence="4">The sequence shown here is derived from an EMBL/GenBank/DDBJ whole genome shotgun (WGS) entry which is preliminary data.</text>
</comment>
<proteinExistence type="predicted"/>
<feature type="domain" description="YscD-like Bon-like" evidence="2">
    <location>
        <begin position="178"/>
        <end position="239"/>
    </location>
</feature>
<dbReference type="Pfam" id="PF16697">
    <property type="entry name" value="Yop-YscD_cpl"/>
    <property type="match status" value="1"/>
</dbReference>
<dbReference type="RefSeq" id="WP_119745481.1">
    <property type="nucleotide sequence ID" value="NZ_QZCG01000001.1"/>
</dbReference>
<reference evidence="5" key="1">
    <citation type="submission" date="2018-09" db="EMBL/GenBank/DDBJ databases">
        <title>Acidovorax cavernicola nov. sp. isolated from Gruta de las Maravillas (Aracena, Spain).</title>
        <authorList>
            <person name="Jurado V."/>
            <person name="Gutierrez-Patricio S."/>
            <person name="Gonzalez-Pimentel J.L."/>
            <person name="Miller A.Z."/>
            <person name="Laiz L."/>
            <person name="Saiz-Jimenez C."/>
        </authorList>
    </citation>
    <scope>NUCLEOTIDE SEQUENCE [LARGE SCALE GENOMIC DNA]</scope>
    <source>
        <strain evidence="5">1011MAR3C25</strain>
    </source>
</reference>
<organism evidence="4 5">
    <name type="scientific">Paracoccus onubensis</name>
    <dbReference type="NCBI Taxonomy" id="1675788"/>
    <lineage>
        <taxon>Bacteria</taxon>
        <taxon>Pseudomonadati</taxon>
        <taxon>Pseudomonadota</taxon>
        <taxon>Alphaproteobacteria</taxon>
        <taxon>Rhodobacterales</taxon>
        <taxon>Paracoccaceae</taxon>
        <taxon>Paracoccus</taxon>
    </lineage>
</organism>
<gene>
    <name evidence="4" type="ORF">D3P04_02365</name>
</gene>
<dbReference type="CDD" id="cd00060">
    <property type="entry name" value="FHA"/>
    <property type="match status" value="1"/>
</dbReference>
<protein>
    <recommendedName>
        <fullName evidence="6">FHA domain-containing protein</fullName>
    </recommendedName>
</protein>
<accession>A0A418T8P1</accession>
<sequence>MTSSVQSPGRTEIAIRSPRTAGLTLSVLDGIHRGVTTAIEGGSCTIGAASDRDVVLADENVAPDHLRLRFYGRQVAIDAVGGDARVEGLPLIRKGHGCRVTLPIVVSLGAARIRLGRDVRQAGRLQHWLPAGAVALVLVIGGLLLANQSSGYGAANKTTAASGNEMSRQGVIPADGSVAEALRQHLADAGLDGLAVTENDRHLSVSGTVPEDGLAAWTDVQHWFDGSYGARYVLSSRVTTAAPAGVPEFSFQAVWFGMRPYVVDAQGQRRYPGAALQDGWVLKSIGPDGITVSRNGTDFLLNT</sequence>
<feature type="domain" description="YscD cytoplasmic" evidence="1">
    <location>
        <begin position="27"/>
        <end position="86"/>
    </location>
</feature>
<dbReference type="Proteomes" id="UP000284202">
    <property type="component" value="Unassembled WGS sequence"/>
</dbReference>
<dbReference type="AlphaFoldDB" id="A0A418T8P1"/>
<feature type="domain" description="YscD/Y4YQ C-terminal" evidence="3">
    <location>
        <begin position="252"/>
        <end position="299"/>
    </location>
</feature>
<dbReference type="SUPFAM" id="SSF49879">
    <property type="entry name" value="SMAD/FHA domain"/>
    <property type="match status" value="1"/>
</dbReference>
<evidence type="ECO:0008006" key="6">
    <source>
        <dbReference type="Google" id="ProtNLM"/>
    </source>
</evidence>
<evidence type="ECO:0000313" key="4">
    <source>
        <dbReference type="EMBL" id="RJE89490.1"/>
    </source>
</evidence>
<dbReference type="InterPro" id="IPR032030">
    <property type="entry name" value="YscD_cytoplasmic_dom"/>
</dbReference>
<evidence type="ECO:0000259" key="1">
    <source>
        <dbReference type="Pfam" id="PF16697"/>
    </source>
</evidence>
<dbReference type="EMBL" id="QZCG01000001">
    <property type="protein sequence ID" value="RJE89490.1"/>
    <property type="molecule type" value="Genomic_DNA"/>
</dbReference>
<evidence type="ECO:0000259" key="2">
    <source>
        <dbReference type="Pfam" id="PF21934"/>
    </source>
</evidence>
<dbReference type="InterPro" id="IPR057770">
    <property type="entry name" value="YscD/Y4YQ_C"/>
</dbReference>
<dbReference type="InterPro" id="IPR053946">
    <property type="entry name" value="YscD_ppl_3rd"/>
</dbReference>
<dbReference type="Gene3D" id="2.60.200.20">
    <property type="match status" value="1"/>
</dbReference>
<dbReference type="OrthoDB" id="9806163at2"/>
<dbReference type="InterPro" id="IPR008984">
    <property type="entry name" value="SMAD_FHA_dom_sf"/>
</dbReference>